<gene>
    <name evidence="12" type="ORF">CUN67_30245</name>
</gene>
<dbReference type="GO" id="GO:0022857">
    <property type="term" value="F:transmembrane transporter activity"/>
    <property type="evidence" value="ECO:0007669"/>
    <property type="project" value="InterPro"/>
</dbReference>
<keyword evidence="12" id="KW-0614">Plasmid</keyword>
<keyword evidence="8 10" id="KW-1133">Transmembrane helix</keyword>
<dbReference type="PANTHER" id="PTHR30614">
    <property type="entry name" value="MEMBRANE COMPONENT OF AMINO ACID ABC TRANSPORTER"/>
    <property type="match status" value="1"/>
</dbReference>
<dbReference type="Gene3D" id="1.10.3720.10">
    <property type="entry name" value="MetI-like"/>
    <property type="match status" value="1"/>
</dbReference>
<evidence type="ECO:0000256" key="5">
    <source>
        <dbReference type="ARBA" id="ARBA00022519"/>
    </source>
</evidence>
<reference evidence="12 13" key="1">
    <citation type="submission" date="2017-11" db="EMBL/GenBank/DDBJ databases">
        <title>Genome sequence of Pantoea cypripedii NE1.</title>
        <authorList>
            <person name="Nascimento F.X."/>
        </authorList>
    </citation>
    <scope>NUCLEOTIDE SEQUENCE [LARGE SCALE GENOMIC DNA]</scope>
    <source>
        <strain evidence="12 13">NE1</strain>
        <plasmid evidence="13">pne1b</plasmid>
    </source>
</reference>
<evidence type="ECO:0000256" key="8">
    <source>
        <dbReference type="ARBA" id="ARBA00022989"/>
    </source>
</evidence>
<feature type="transmembrane region" description="Helical" evidence="10">
    <location>
        <begin position="147"/>
        <end position="170"/>
    </location>
</feature>
<evidence type="ECO:0000313" key="13">
    <source>
        <dbReference type="Proteomes" id="UP000502005"/>
    </source>
</evidence>
<protein>
    <submittedName>
        <fullName evidence="12">ABC transporter permease</fullName>
    </submittedName>
</protein>
<dbReference type="PANTHER" id="PTHR30614:SF35">
    <property type="entry name" value="ABC TRANSPORTER PERMEASE PROTEIN"/>
    <property type="match status" value="1"/>
</dbReference>
<evidence type="ECO:0000256" key="3">
    <source>
        <dbReference type="ARBA" id="ARBA00022448"/>
    </source>
</evidence>
<keyword evidence="5" id="KW-0997">Cell inner membrane</keyword>
<dbReference type="NCBIfam" id="TIGR01726">
    <property type="entry name" value="HEQRo_perm_3TM"/>
    <property type="match status" value="1"/>
</dbReference>
<name>A0A6B9G9M6_PANCY</name>
<evidence type="ECO:0000313" key="12">
    <source>
        <dbReference type="EMBL" id="QGY33192.1"/>
    </source>
</evidence>
<dbReference type="RefSeq" id="WP_208719376.1">
    <property type="nucleotide sequence ID" value="NZ_CP024770.1"/>
</dbReference>
<evidence type="ECO:0000256" key="10">
    <source>
        <dbReference type="RuleBase" id="RU363032"/>
    </source>
</evidence>
<dbReference type="InterPro" id="IPR010065">
    <property type="entry name" value="AA_ABC_transptr_permease_3TM"/>
</dbReference>
<dbReference type="InterPro" id="IPR043429">
    <property type="entry name" value="ArtM/GltK/GlnP/TcyL/YhdX-like"/>
</dbReference>
<dbReference type="SUPFAM" id="SSF161098">
    <property type="entry name" value="MetI-like"/>
    <property type="match status" value="1"/>
</dbReference>
<evidence type="ECO:0000256" key="4">
    <source>
        <dbReference type="ARBA" id="ARBA00022475"/>
    </source>
</evidence>
<proteinExistence type="inferred from homology"/>
<accession>A0A6B9G9M6</accession>
<dbReference type="AlphaFoldDB" id="A0A6B9G9M6"/>
<dbReference type="PROSITE" id="PS50928">
    <property type="entry name" value="ABC_TM1"/>
    <property type="match status" value="1"/>
</dbReference>
<evidence type="ECO:0000256" key="1">
    <source>
        <dbReference type="ARBA" id="ARBA00004429"/>
    </source>
</evidence>
<keyword evidence="6 10" id="KW-0812">Transmembrane</keyword>
<keyword evidence="7" id="KW-0029">Amino-acid transport</keyword>
<geneLocation type="plasmid" evidence="13">
    <name>pne1b</name>
</geneLocation>
<sequence>MQYTFDYSVVFDSWQLLLKGAWATVELSFISGIFSLMLGIVLMIFRRGEVKILNIVSKALIEIVRNTPFLVQLFFVFFGLPLIGLKFTVTAAAITALTLNTACYIAETMRGGVNSLPKGLVEAGKALGMNNFRIFVDIILKPALRSVYPALSSQFILLLLTSSVVASISANELTYTAQVIESNSFRSFEVYTVVTGIYFVLALGLSLTLKLFGRIYFSYPNK</sequence>
<dbReference type="GO" id="GO:0043190">
    <property type="term" value="C:ATP-binding cassette (ABC) transporter complex"/>
    <property type="evidence" value="ECO:0007669"/>
    <property type="project" value="InterPro"/>
</dbReference>
<feature type="domain" description="ABC transmembrane type-1" evidence="11">
    <location>
        <begin position="21"/>
        <end position="209"/>
    </location>
</feature>
<dbReference type="Pfam" id="PF00528">
    <property type="entry name" value="BPD_transp_1"/>
    <property type="match status" value="1"/>
</dbReference>
<evidence type="ECO:0000256" key="6">
    <source>
        <dbReference type="ARBA" id="ARBA00022692"/>
    </source>
</evidence>
<evidence type="ECO:0000259" key="11">
    <source>
        <dbReference type="PROSITE" id="PS50928"/>
    </source>
</evidence>
<feature type="transmembrane region" description="Helical" evidence="10">
    <location>
        <begin position="190"/>
        <end position="212"/>
    </location>
</feature>
<dbReference type="InterPro" id="IPR000515">
    <property type="entry name" value="MetI-like"/>
</dbReference>
<evidence type="ECO:0000256" key="2">
    <source>
        <dbReference type="ARBA" id="ARBA00010072"/>
    </source>
</evidence>
<keyword evidence="9 10" id="KW-0472">Membrane</keyword>
<evidence type="ECO:0000256" key="7">
    <source>
        <dbReference type="ARBA" id="ARBA00022970"/>
    </source>
</evidence>
<dbReference type="Proteomes" id="UP000502005">
    <property type="component" value="Plasmid pNE1B"/>
</dbReference>
<dbReference type="GO" id="GO:0006865">
    <property type="term" value="P:amino acid transport"/>
    <property type="evidence" value="ECO:0007669"/>
    <property type="project" value="UniProtKB-KW"/>
</dbReference>
<dbReference type="InterPro" id="IPR035906">
    <property type="entry name" value="MetI-like_sf"/>
</dbReference>
<keyword evidence="3 10" id="KW-0813">Transport</keyword>
<dbReference type="EMBL" id="CP024770">
    <property type="protein sequence ID" value="QGY33192.1"/>
    <property type="molecule type" value="Genomic_DNA"/>
</dbReference>
<feature type="transmembrane region" description="Helical" evidence="10">
    <location>
        <begin position="20"/>
        <end position="45"/>
    </location>
</feature>
<dbReference type="CDD" id="cd06261">
    <property type="entry name" value="TM_PBP2"/>
    <property type="match status" value="1"/>
</dbReference>
<comment type="subcellular location">
    <subcellularLocation>
        <location evidence="1">Cell inner membrane</location>
        <topology evidence="1">Multi-pass membrane protein</topology>
    </subcellularLocation>
    <subcellularLocation>
        <location evidence="10">Cell membrane</location>
        <topology evidence="10">Multi-pass membrane protein</topology>
    </subcellularLocation>
</comment>
<evidence type="ECO:0000256" key="9">
    <source>
        <dbReference type="ARBA" id="ARBA00023136"/>
    </source>
</evidence>
<keyword evidence="4" id="KW-1003">Cell membrane</keyword>
<organism evidence="12 13">
    <name type="scientific">Pantoea cypripedii</name>
    <name type="common">Pectobacterium cypripedii</name>
    <name type="synonym">Erwinia cypripedii</name>
    <dbReference type="NCBI Taxonomy" id="55209"/>
    <lineage>
        <taxon>Bacteria</taxon>
        <taxon>Pseudomonadati</taxon>
        <taxon>Pseudomonadota</taxon>
        <taxon>Gammaproteobacteria</taxon>
        <taxon>Enterobacterales</taxon>
        <taxon>Erwiniaceae</taxon>
        <taxon>Pantoea</taxon>
    </lineage>
</organism>
<comment type="similarity">
    <text evidence="2">Belongs to the binding-protein-dependent transport system permease family. HisMQ subfamily.</text>
</comment>